<dbReference type="GO" id="GO:0005615">
    <property type="term" value="C:extracellular space"/>
    <property type="evidence" value="ECO:0007669"/>
    <property type="project" value="UniProtKB-KW"/>
</dbReference>
<reference evidence="12" key="1">
    <citation type="journal article" date="2022" name="bioRxiv">
        <title>Sequencing and chromosome-scale assembly of the giantPleurodeles waltlgenome.</title>
        <authorList>
            <person name="Brown T."/>
            <person name="Elewa A."/>
            <person name="Iarovenko S."/>
            <person name="Subramanian E."/>
            <person name="Araus A.J."/>
            <person name="Petzold A."/>
            <person name="Susuki M."/>
            <person name="Suzuki K.-i.T."/>
            <person name="Hayashi T."/>
            <person name="Toyoda A."/>
            <person name="Oliveira C."/>
            <person name="Osipova E."/>
            <person name="Leigh N.D."/>
            <person name="Simon A."/>
            <person name="Yun M.H."/>
        </authorList>
    </citation>
    <scope>NUCLEOTIDE SEQUENCE</scope>
    <source>
        <strain evidence="12">20211129_DDA</strain>
        <tissue evidence="12">Liver</tissue>
    </source>
</reference>
<dbReference type="Pfam" id="PF00048">
    <property type="entry name" value="IL8"/>
    <property type="match status" value="1"/>
</dbReference>
<dbReference type="PANTHER" id="PTHR12015:SF111">
    <property type="entry name" value="C-C MOTIF CHEMOKINE 17"/>
    <property type="match status" value="1"/>
</dbReference>
<keyword evidence="7" id="KW-1015">Disulfide bond</keyword>
<gene>
    <name evidence="12" type="ORF">NDU88_006750</name>
</gene>
<sequence>MAPQVPLAALLAALLCALPVQGNDNIALDCCLKTSNHPIQLKILWRYEDQNPDQGCPFPAVVFITKADKKLCAPPKLPWVLKRKKQLDNKKKPEQTITIRVRKMRRGRSSLGPIVQGLADSKVDILCFSD</sequence>
<evidence type="ECO:0000256" key="7">
    <source>
        <dbReference type="ARBA" id="ARBA00023157"/>
    </source>
</evidence>
<keyword evidence="6 10" id="KW-0732">Signal</keyword>
<proteinExistence type="inferred from homology"/>
<protein>
    <recommendedName>
        <fullName evidence="10">C-C motif chemokine</fullName>
    </recommendedName>
</protein>
<comment type="caution">
    <text evidence="12">The sequence shown here is derived from an EMBL/GenBank/DDBJ whole genome shotgun (WGS) entry which is preliminary data.</text>
</comment>
<dbReference type="Proteomes" id="UP001066276">
    <property type="component" value="Chromosome 1_2"/>
</dbReference>
<evidence type="ECO:0000313" key="13">
    <source>
        <dbReference type="Proteomes" id="UP001066276"/>
    </source>
</evidence>
<evidence type="ECO:0000256" key="9">
    <source>
        <dbReference type="ARBA" id="ARBA00046039"/>
    </source>
</evidence>
<dbReference type="InterPro" id="IPR000827">
    <property type="entry name" value="Chemokine_CC_CS"/>
</dbReference>
<keyword evidence="8" id="KW-0395">Inflammatory response</keyword>
<keyword evidence="5 10" id="KW-0964">Secreted</keyword>
<dbReference type="GO" id="GO:0008009">
    <property type="term" value="F:chemokine activity"/>
    <property type="evidence" value="ECO:0007669"/>
    <property type="project" value="InterPro"/>
</dbReference>
<dbReference type="AlphaFoldDB" id="A0AAV7WEW8"/>
<feature type="chain" id="PRO_5043095526" description="C-C motif chemokine" evidence="10">
    <location>
        <begin position="23"/>
        <end position="130"/>
    </location>
</feature>
<name>A0AAV7WEW8_PLEWA</name>
<dbReference type="InterPro" id="IPR001811">
    <property type="entry name" value="Chemokine_IL8-like_dom"/>
</dbReference>
<evidence type="ECO:0000259" key="11">
    <source>
        <dbReference type="SMART" id="SM00199"/>
    </source>
</evidence>
<dbReference type="SMART" id="SM00199">
    <property type="entry name" value="SCY"/>
    <property type="match status" value="1"/>
</dbReference>
<evidence type="ECO:0000256" key="5">
    <source>
        <dbReference type="ARBA" id="ARBA00022525"/>
    </source>
</evidence>
<dbReference type="EMBL" id="JANPWB010000002">
    <property type="protein sequence ID" value="KAJ1211390.1"/>
    <property type="molecule type" value="Genomic_DNA"/>
</dbReference>
<evidence type="ECO:0000256" key="8">
    <source>
        <dbReference type="ARBA" id="ARBA00023198"/>
    </source>
</evidence>
<feature type="domain" description="Chemokine interleukin-8-like" evidence="11">
    <location>
        <begin position="27"/>
        <end position="87"/>
    </location>
</feature>
<evidence type="ECO:0000256" key="2">
    <source>
        <dbReference type="ARBA" id="ARBA00010868"/>
    </source>
</evidence>
<organism evidence="12 13">
    <name type="scientific">Pleurodeles waltl</name>
    <name type="common">Iberian ribbed newt</name>
    <dbReference type="NCBI Taxonomy" id="8319"/>
    <lineage>
        <taxon>Eukaryota</taxon>
        <taxon>Metazoa</taxon>
        <taxon>Chordata</taxon>
        <taxon>Craniata</taxon>
        <taxon>Vertebrata</taxon>
        <taxon>Euteleostomi</taxon>
        <taxon>Amphibia</taxon>
        <taxon>Batrachia</taxon>
        <taxon>Caudata</taxon>
        <taxon>Salamandroidea</taxon>
        <taxon>Salamandridae</taxon>
        <taxon>Pleurodelinae</taxon>
        <taxon>Pleurodeles</taxon>
    </lineage>
</organism>
<dbReference type="Gene3D" id="2.40.50.40">
    <property type="match status" value="1"/>
</dbReference>
<dbReference type="GO" id="GO:0006954">
    <property type="term" value="P:inflammatory response"/>
    <property type="evidence" value="ECO:0007669"/>
    <property type="project" value="UniProtKB-KW"/>
</dbReference>
<dbReference type="SUPFAM" id="SSF54117">
    <property type="entry name" value="Interleukin 8-like chemokines"/>
    <property type="match status" value="1"/>
</dbReference>
<comment type="subcellular location">
    <subcellularLocation>
        <location evidence="1 10">Secreted</location>
    </subcellularLocation>
</comment>
<dbReference type="GO" id="GO:0006955">
    <property type="term" value="P:immune response"/>
    <property type="evidence" value="ECO:0007669"/>
    <property type="project" value="InterPro"/>
</dbReference>
<keyword evidence="3 10" id="KW-0145">Chemotaxis</keyword>
<comment type="similarity">
    <text evidence="2 10">Belongs to the intercrine beta (chemokine CC) family.</text>
</comment>
<evidence type="ECO:0000256" key="4">
    <source>
        <dbReference type="ARBA" id="ARBA00022514"/>
    </source>
</evidence>
<keyword evidence="4 10" id="KW-0202">Cytokine</keyword>
<feature type="signal peptide" evidence="10">
    <location>
        <begin position="1"/>
        <end position="22"/>
    </location>
</feature>
<keyword evidence="13" id="KW-1185">Reference proteome</keyword>
<evidence type="ECO:0000256" key="10">
    <source>
        <dbReference type="RuleBase" id="RU361150"/>
    </source>
</evidence>
<evidence type="ECO:0000256" key="3">
    <source>
        <dbReference type="ARBA" id="ARBA00022500"/>
    </source>
</evidence>
<evidence type="ECO:0000256" key="6">
    <source>
        <dbReference type="ARBA" id="ARBA00022729"/>
    </source>
</evidence>
<dbReference type="InterPro" id="IPR036048">
    <property type="entry name" value="Interleukin_8-like_sf"/>
</dbReference>
<dbReference type="InterPro" id="IPR039809">
    <property type="entry name" value="Chemokine_b/g/d"/>
</dbReference>
<comment type="function">
    <text evidence="9">Chemokine, which displays chemotactic activity for T lymphocytes, preferentially Th2 cells, but not monocytes or granulocytes. Therefore plays an important role in a wide range of inflammatory and immunological processes. Acts by binding to CCR4 at T-cell surface. Mediates GM-CSF/CSF2-driven pain and inflammation. In the brain, required to maintain the typical, highly branched morphology of hippocampal microglia under homeostatic conditions. May be important for the appropriate adaptation of microglial morphology and synaptic plasticity to acute lipopolysaccharide (LPS)-induced neuroinflammation. Plays a role in wound healing, mainly by inducing fibroblast migration into the wound.</text>
</comment>
<evidence type="ECO:0000256" key="1">
    <source>
        <dbReference type="ARBA" id="ARBA00004613"/>
    </source>
</evidence>
<dbReference type="PROSITE" id="PS00472">
    <property type="entry name" value="SMALL_CYTOKINES_CC"/>
    <property type="match status" value="1"/>
</dbReference>
<evidence type="ECO:0000313" key="12">
    <source>
        <dbReference type="EMBL" id="KAJ1211390.1"/>
    </source>
</evidence>
<dbReference type="PANTHER" id="PTHR12015">
    <property type="entry name" value="SMALL INDUCIBLE CYTOKINE A"/>
    <property type="match status" value="1"/>
</dbReference>
<accession>A0AAV7WEW8</accession>